<evidence type="ECO:0000313" key="7">
    <source>
        <dbReference type="Proteomes" id="UP000826234"/>
    </source>
</evidence>
<dbReference type="InterPro" id="IPR004031">
    <property type="entry name" value="PMP22/EMP/MP20/Claudin"/>
</dbReference>
<evidence type="ECO:0000256" key="5">
    <source>
        <dbReference type="SAM" id="Phobius"/>
    </source>
</evidence>
<dbReference type="PANTHER" id="PTHR10671">
    <property type="entry name" value="EPITHELIAL MEMBRANE PROTEIN-RELATED"/>
    <property type="match status" value="1"/>
</dbReference>
<feature type="transmembrane region" description="Helical" evidence="5">
    <location>
        <begin position="130"/>
        <end position="153"/>
    </location>
</feature>
<dbReference type="EMBL" id="JAIPUX010000035">
    <property type="protein sequence ID" value="KAH0631398.1"/>
    <property type="molecule type" value="Genomic_DNA"/>
</dbReference>
<feature type="transmembrane region" description="Helical" evidence="5">
    <location>
        <begin position="98"/>
        <end position="118"/>
    </location>
</feature>
<dbReference type="Pfam" id="PF00822">
    <property type="entry name" value="PMP22_Claudin"/>
    <property type="match status" value="1"/>
</dbReference>
<evidence type="ECO:0000313" key="6">
    <source>
        <dbReference type="EMBL" id="KAH0631398.1"/>
    </source>
</evidence>
<organism evidence="6 7">
    <name type="scientific">Phrynosoma platyrhinos</name>
    <name type="common">Desert horned lizard</name>
    <dbReference type="NCBI Taxonomy" id="52577"/>
    <lineage>
        <taxon>Eukaryota</taxon>
        <taxon>Metazoa</taxon>
        <taxon>Chordata</taxon>
        <taxon>Craniata</taxon>
        <taxon>Vertebrata</taxon>
        <taxon>Euteleostomi</taxon>
        <taxon>Lepidosauria</taxon>
        <taxon>Squamata</taxon>
        <taxon>Bifurcata</taxon>
        <taxon>Unidentata</taxon>
        <taxon>Episquamata</taxon>
        <taxon>Toxicofera</taxon>
        <taxon>Iguania</taxon>
        <taxon>Phrynosomatidae</taxon>
        <taxon>Phrynosomatinae</taxon>
        <taxon>Phrynosoma</taxon>
    </lineage>
</organism>
<dbReference type="Proteomes" id="UP000826234">
    <property type="component" value="Unassembled WGS sequence"/>
</dbReference>
<evidence type="ECO:0008006" key="8">
    <source>
        <dbReference type="Google" id="ProtNLM"/>
    </source>
</evidence>
<comment type="subcellular location">
    <subcellularLocation>
        <location evidence="1">Membrane</location>
        <topology evidence="1">Multi-pass membrane protein</topology>
    </subcellularLocation>
</comment>
<keyword evidence="3 5" id="KW-1133">Transmembrane helix</keyword>
<name>A0ABQ7TP35_PHRPL</name>
<reference evidence="6 7" key="1">
    <citation type="journal article" date="2022" name="Gigascience">
        <title>A chromosome-level genome assembly and annotation of the desert horned lizard, Phrynosoma platyrhinos, provides insight into chromosomal rearrangements among reptiles.</title>
        <authorList>
            <person name="Koochekian N."/>
            <person name="Ascanio A."/>
            <person name="Farleigh K."/>
            <person name="Card D.C."/>
            <person name="Schield D.R."/>
            <person name="Castoe T.A."/>
            <person name="Jezkova T."/>
        </authorList>
    </citation>
    <scope>NUCLEOTIDE SEQUENCE [LARGE SCALE GENOMIC DNA]</scope>
    <source>
        <strain evidence="6">NK-2021</strain>
    </source>
</reference>
<evidence type="ECO:0000256" key="4">
    <source>
        <dbReference type="ARBA" id="ARBA00023136"/>
    </source>
</evidence>
<dbReference type="InterPro" id="IPR050579">
    <property type="entry name" value="PMP-22/EMP/MP20-like"/>
</dbReference>
<feature type="transmembrane region" description="Helical" evidence="5">
    <location>
        <begin position="162"/>
        <end position="189"/>
    </location>
</feature>
<sequence length="212" mass="23255">MTQNSERVSTTVSLGASSSVESQQQIPFLSDPLRISSGICSAGSLLMQFTSLSTSYWVLESTPKGLVHSGLWKICMDPTCTPYQFNLLAPHIHVTRGFLLIACFCGLISLLCICISFEHLDFYGISVIQAAAYLSFGAGFLIMIGMCVFTAVYRSSQAYKQFLVIFGSSYSLGWASTALYAMTGILLVLTRRTIDSELWEANLPSTHRIIES</sequence>
<dbReference type="Gene3D" id="1.20.140.150">
    <property type="match status" value="1"/>
</dbReference>
<evidence type="ECO:0000256" key="3">
    <source>
        <dbReference type="ARBA" id="ARBA00022989"/>
    </source>
</evidence>
<keyword evidence="2 5" id="KW-0812">Transmembrane</keyword>
<protein>
    <recommendedName>
        <fullName evidence="8">Lens fiber membrane intrinsic protein</fullName>
    </recommendedName>
</protein>
<gene>
    <name evidence="6" type="ORF">JD844_005706</name>
</gene>
<comment type="caution">
    <text evidence="6">The sequence shown here is derived from an EMBL/GenBank/DDBJ whole genome shotgun (WGS) entry which is preliminary data.</text>
</comment>
<proteinExistence type="predicted"/>
<accession>A0ABQ7TP35</accession>
<keyword evidence="4 5" id="KW-0472">Membrane</keyword>
<dbReference type="PANTHER" id="PTHR10671:SF34">
    <property type="entry name" value="PROTEIN NKG7"/>
    <property type="match status" value="1"/>
</dbReference>
<keyword evidence="7" id="KW-1185">Reference proteome</keyword>
<evidence type="ECO:0000256" key="1">
    <source>
        <dbReference type="ARBA" id="ARBA00004141"/>
    </source>
</evidence>
<evidence type="ECO:0000256" key="2">
    <source>
        <dbReference type="ARBA" id="ARBA00022692"/>
    </source>
</evidence>